<dbReference type="AlphaFoldDB" id="E4S5F7"/>
<feature type="transmembrane region" description="Helical" evidence="1">
    <location>
        <begin position="260"/>
        <end position="280"/>
    </location>
</feature>
<feature type="transmembrane region" description="Helical" evidence="1">
    <location>
        <begin position="12"/>
        <end position="29"/>
    </location>
</feature>
<accession>E4S5F7</accession>
<feature type="transmembrane region" description="Helical" evidence="1">
    <location>
        <begin position="300"/>
        <end position="320"/>
    </location>
</feature>
<keyword evidence="1" id="KW-0812">Transmembrane</keyword>
<proteinExistence type="predicted"/>
<keyword evidence="3" id="KW-1185">Reference proteome</keyword>
<protein>
    <submittedName>
        <fullName evidence="2">Uncharacterized protein</fullName>
    </submittedName>
</protein>
<evidence type="ECO:0000313" key="3">
    <source>
        <dbReference type="Proteomes" id="UP000009256"/>
    </source>
</evidence>
<dbReference type="Proteomes" id="UP000009256">
    <property type="component" value="Chromosome"/>
</dbReference>
<dbReference type="EMBL" id="CP002326">
    <property type="protein sequence ID" value="ADQ39618.1"/>
    <property type="molecule type" value="Genomic_DNA"/>
</dbReference>
<organism evidence="2 3">
    <name type="scientific">Caldicellulosiruptor acetigenus (strain ATCC 700853 / DSM 12137 / I77R1B)</name>
    <name type="common">Caldicellulosiruptor kristjanssonii</name>
    <dbReference type="NCBI Taxonomy" id="632335"/>
    <lineage>
        <taxon>Bacteria</taxon>
        <taxon>Bacillati</taxon>
        <taxon>Bacillota</taxon>
        <taxon>Bacillota incertae sedis</taxon>
        <taxon>Caldicellulosiruptorales</taxon>
        <taxon>Caldicellulosiruptoraceae</taxon>
        <taxon>Caldicellulosiruptor</taxon>
    </lineage>
</organism>
<keyword evidence="1" id="KW-1133">Transmembrane helix</keyword>
<sequence length="704" mass="81988">MFEEERVIKRMLIVLGTALLGIFMVRFIWYTTDLLELGLRTNTDSLRVWGIIGGQLFLLLGSFLLVTVGIPGVIYFIIKYFILLIAIYVIHCSKYLIKLVIFIAKLPFRILKIDTVSDKNLRNTNLLREDLDDYNIVGKIYGEKEYGNELEKEYYIFKRFNIPNGGCVYIPYSVNKNKYINGYVIGTNINLDIIPYRPYGRIIKTKKKISQCIDEKIIKEERKPISLDETCIKKMCENLAKEEINLLKEKSKREVDIKGLFYISPIPMLILAIILGMWVILEYMWNLIPYIGEGNLLTAIWFITCSIVVILMVVIMIWLIKRFKRAVGSLVGSKEDEEWNGDYIEIEGINKCLIGVRNAKEMREEGELWLEGGEIVLVEKEYYESGEFFNSELYKLEEYTLDDIYEIKLIREKEKDISELPIRKESKLRKWIRLKGRGNIELGEKIKINLNEAEKKCGRVLEELKSMFKKVVEKKFKTWVITIIINSIMVVLVAMLMTAGYAKDWAEKNINWQDVEEKGFGKTLAFELSLTDSDVGYPSESIVEFPFVPPAGTFLEPVRDILAEQEVLKIHTISNILLNKLNFILGGNPKEEFIKWTKFIETFPNAKLYNSRYKGEILKGFWSFHFFDINIVIVMLGLIGFLFGVGSVLMEIILLFLRAFRIPDIFFRLAVKKYQKKIRDKINGEAYDFVYRVLESEIIEMGEK</sequence>
<name>E4S5F7_CALA7</name>
<reference key="1">
    <citation type="submission" date="2010-11" db="EMBL/GenBank/DDBJ databases">
        <title>Complete sequence of chromosome of Caldicellulosiruptor kristjanssonii 177R1B.</title>
        <authorList>
            <consortium name="US DOE Joint Genome Institute"/>
            <person name="Lucas S."/>
            <person name="Copeland A."/>
            <person name="Lapidus A."/>
            <person name="Cheng J.-F."/>
            <person name="Bruce D."/>
            <person name="Goodwin L."/>
            <person name="Pitluck S."/>
            <person name="Davenport K."/>
            <person name="Detter J.C."/>
            <person name="Han C."/>
            <person name="Tapia R."/>
            <person name="Land M."/>
            <person name="Hauser L."/>
            <person name="Jeffries C."/>
            <person name="Kyrpides N."/>
            <person name="Ivanova N."/>
            <person name="Mikhailova N."/>
            <person name="Blumer-Schuette S.E."/>
            <person name="Kelly R.M."/>
            <person name="Woyke T."/>
        </authorList>
    </citation>
    <scope>NUCLEOTIDE SEQUENCE</scope>
    <source>
        <strain>177R1B</strain>
    </source>
</reference>
<gene>
    <name evidence="2" type="ordered locus">Calkr_0033</name>
</gene>
<evidence type="ECO:0000256" key="1">
    <source>
        <dbReference type="SAM" id="Phobius"/>
    </source>
</evidence>
<dbReference type="KEGG" id="cki:Calkr_0033"/>
<keyword evidence="1" id="KW-0472">Membrane</keyword>
<evidence type="ECO:0000313" key="2">
    <source>
        <dbReference type="EMBL" id="ADQ39618.1"/>
    </source>
</evidence>
<feature type="transmembrane region" description="Helical" evidence="1">
    <location>
        <begin position="479"/>
        <end position="502"/>
    </location>
</feature>
<reference evidence="2 3" key="2">
    <citation type="journal article" date="2011" name="J. Bacteriol.">
        <title>Complete genome sequences for the anaerobic, extremely thermophilic plant biomass-degrading bacteria Caldicellulosiruptor hydrothermalis, Caldicellulosiruptor kristjanssonii, Caldicellulosiruptor kronotskyensis, Caldicellulosiruptor owensenis, and Caldicellulosiruptor lactoaceticus.</title>
        <authorList>
            <person name="Blumer-Schuette S.E."/>
            <person name="Ozdemir I."/>
            <person name="Mistry D."/>
            <person name="Lucas S."/>
            <person name="Lapidus A."/>
            <person name="Cheng J.F."/>
            <person name="Goodwin L.A."/>
            <person name="Pitluck S."/>
            <person name="Land M.L."/>
            <person name="Hauser L.J."/>
            <person name="Woyke T."/>
            <person name="Mikhailova N."/>
            <person name="Pati A."/>
            <person name="Kyrpides N.C."/>
            <person name="Ivanova N."/>
            <person name="Detter J.C."/>
            <person name="Walston-Davenport K."/>
            <person name="Han S."/>
            <person name="Adams M.W."/>
            <person name="Kelly R.M."/>
        </authorList>
    </citation>
    <scope>NUCLEOTIDE SEQUENCE [LARGE SCALE GENOMIC DNA]</scope>
    <source>
        <strain evidence="3">ATCC 700853 / DSM 12137 / I77R1B</strain>
    </source>
</reference>
<dbReference type="RefSeq" id="WP_013431469.1">
    <property type="nucleotide sequence ID" value="NC_014721.1"/>
</dbReference>
<dbReference type="HOGENOM" id="CLU_391668_0_0_9"/>
<feature type="transmembrane region" description="Helical" evidence="1">
    <location>
        <begin position="631"/>
        <end position="657"/>
    </location>
</feature>